<accession>A0ABY6DGY0</accession>
<dbReference type="CDD" id="cd00586">
    <property type="entry name" value="4HBT"/>
    <property type="match status" value="1"/>
</dbReference>
<dbReference type="InterPro" id="IPR029069">
    <property type="entry name" value="HotDog_dom_sf"/>
</dbReference>
<keyword evidence="2" id="KW-1185">Reference proteome</keyword>
<reference evidence="1" key="1">
    <citation type="submission" date="2022-10" db="EMBL/GenBank/DDBJ databases">
        <title>Chitiniphilus purpureus sp. nov., a novel chitin-degrading bacterium isolated from crawfish pond sediment.</title>
        <authorList>
            <person name="Li K."/>
        </authorList>
    </citation>
    <scope>NUCLEOTIDE SEQUENCE</scope>
    <source>
        <strain evidence="1">CD1</strain>
    </source>
</reference>
<dbReference type="Proteomes" id="UP001061302">
    <property type="component" value="Chromosome"/>
</dbReference>
<dbReference type="RefSeq" id="WP_263122817.1">
    <property type="nucleotide sequence ID" value="NZ_CP106753.1"/>
</dbReference>
<evidence type="ECO:0000313" key="2">
    <source>
        <dbReference type="Proteomes" id="UP001061302"/>
    </source>
</evidence>
<sequence>MNQRPQTRLTVKFSDCDPFGHLYNVRYLDYLFDGREQHVIEHYPLLRTEMMSRQRNWVIAATDIRYLHPAALGECVIIESSVFNITRHGVMLEIAMLDAAAIRPKAVLWSRLQYVDLERGAIVYHPPQVQAFLDEVGVALDAASLDARVKALLQGVPTAA</sequence>
<gene>
    <name evidence="1" type="ORF">N8I74_09770</name>
</gene>
<dbReference type="EMBL" id="CP106753">
    <property type="protein sequence ID" value="UXY13615.1"/>
    <property type="molecule type" value="Genomic_DNA"/>
</dbReference>
<dbReference type="Gene3D" id="3.10.129.10">
    <property type="entry name" value="Hotdog Thioesterase"/>
    <property type="match status" value="1"/>
</dbReference>
<proteinExistence type="predicted"/>
<dbReference type="Pfam" id="PF13279">
    <property type="entry name" value="4HBT_2"/>
    <property type="match status" value="1"/>
</dbReference>
<name>A0ABY6DGY0_9NEIS</name>
<evidence type="ECO:0000313" key="1">
    <source>
        <dbReference type="EMBL" id="UXY13615.1"/>
    </source>
</evidence>
<dbReference type="SUPFAM" id="SSF54637">
    <property type="entry name" value="Thioesterase/thiol ester dehydrase-isomerase"/>
    <property type="match status" value="1"/>
</dbReference>
<organism evidence="1 2">
    <name type="scientific">Chitiniphilus purpureus</name>
    <dbReference type="NCBI Taxonomy" id="2981137"/>
    <lineage>
        <taxon>Bacteria</taxon>
        <taxon>Pseudomonadati</taxon>
        <taxon>Pseudomonadota</taxon>
        <taxon>Betaproteobacteria</taxon>
        <taxon>Neisseriales</taxon>
        <taxon>Chitinibacteraceae</taxon>
        <taxon>Chitiniphilus</taxon>
    </lineage>
</organism>
<protein>
    <submittedName>
        <fullName evidence="1">Acyl-CoA thioesterase</fullName>
    </submittedName>
</protein>